<dbReference type="PROSITE" id="PS51938">
    <property type="entry name" value="SUZ_C"/>
    <property type="match status" value="1"/>
</dbReference>
<dbReference type="GO" id="GO:0005737">
    <property type="term" value="C:cytoplasm"/>
    <property type="evidence" value="ECO:0007669"/>
    <property type="project" value="UniProtKB-SubCell"/>
</dbReference>
<proteinExistence type="inferred from homology"/>
<dbReference type="GO" id="GO:0003723">
    <property type="term" value="F:RNA binding"/>
    <property type="evidence" value="ECO:0007669"/>
    <property type="project" value="UniProtKB-KW"/>
</dbReference>
<dbReference type="RefSeq" id="XP_018024971.1">
    <property type="nucleotide sequence ID" value="XM_018169482.2"/>
</dbReference>
<dbReference type="AlphaFoldDB" id="A0A8B7PI19"/>
<evidence type="ECO:0000256" key="3">
    <source>
        <dbReference type="ARBA" id="ARBA00022737"/>
    </source>
</evidence>
<dbReference type="SUPFAM" id="SSF50249">
    <property type="entry name" value="Nucleic acid-binding proteins"/>
    <property type="match status" value="4"/>
</dbReference>
<dbReference type="Pfam" id="PF00313">
    <property type="entry name" value="CSD"/>
    <property type="match status" value="3"/>
</dbReference>
<feature type="domain" description="CSD" evidence="7">
    <location>
        <begin position="338"/>
        <end position="402"/>
    </location>
</feature>
<feature type="compositionally biased region" description="Low complexity" evidence="6">
    <location>
        <begin position="311"/>
        <end position="335"/>
    </location>
</feature>
<name>A0A8B7PI19_HYAAZ</name>
<evidence type="ECO:0000313" key="10">
    <source>
        <dbReference type="RefSeq" id="XP_018024971.1"/>
    </source>
</evidence>
<feature type="compositionally biased region" description="Polar residues" evidence="6">
    <location>
        <begin position="175"/>
        <end position="197"/>
    </location>
</feature>
<dbReference type="InterPro" id="IPR002059">
    <property type="entry name" value="CSP_DNA-bd"/>
</dbReference>
<evidence type="ECO:0000256" key="5">
    <source>
        <dbReference type="ARBA" id="ARBA00044751"/>
    </source>
</evidence>
<dbReference type="InterPro" id="IPR019844">
    <property type="entry name" value="CSD_CS"/>
</dbReference>
<feature type="region of interest" description="Disordered" evidence="6">
    <location>
        <begin position="874"/>
        <end position="906"/>
    </location>
</feature>
<dbReference type="SMART" id="SM00357">
    <property type="entry name" value="CSP"/>
    <property type="match status" value="4"/>
</dbReference>
<dbReference type="InterPro" id="IPR056400">
    <property type="entry name" value="CSDE1"/>
</dbReference>
<dbReference type="GeneID" id="108680608"/>
<dbReference type="InterPro" id="IPR012340">
    <property type="entry name" value="NA-bd_OB-fold"/>
</dbReference>
<dbReference type="PROSITE" id="PS51857">
    <property type="entry name" value="CSD_2"/>
    <property type="match status" value="3"/>
</dbReference>
<keyword evidence="3" id="KW-0677">Repeat</keyword>
<dbReference type="InterPro" id="IPR011129">
    <property type="entry name" value="CSD"/>
</dbReference>
<feature type="compositionally biased region" description="Pro residues" evidence="6">
    <location>
        <begin position="204"/>
        <end position="213"/>
    </location>
</feature>
<dbReference type="Proteomes" id="UP000694843">
    <property type="component" value="Unplaced"/>
</dbReference>
<feature type="region of interest" description="Disordered" evidence="6">
    <location>
        <begin position="237"/>
        <end position="287"/>
    </location>
</feature>
<keyword evidence="4" id="KW-0694">RNA-binding</keyword>
<dbReference type="CDD" id="cd04458">
    <property type="entry name" value="CSP_CDS"/>
    <property type="match status" value="2"/>
</dbReference>
<dbReference type="PROSITE" id="PS00352">
    <property type="entry name" value="CSD_1"/>
    <property type="match status" value="2"/>
</dbReference>
<accession>A0A8B7PI19</accession>
<organism evidence="9 10">
    <name type="scientific">Hyalella azteca</name>
    <name type="common">Amphipod</name>
    <dbReference type="NCBI Taxonomy" id="294128"/>
    <lineage>
        <taxon>Eukaryota</taxon>
        <taxon>Metazoa</taxon>
        <taxon>Ecdysozoa</taxon>
        <taxon>Arthropoda</taxon>
        <taxon>Crustacea</taxon>
        <taxon>Multicrustacea</taxon>
        <taxon>Malacostraca</taxon>
        <taxon>Eumalacostraca</taxon>
        <taxon>Peracarida</taxon>
        <taxon>Amphipoda</taxon>
        <taxon>Senticaudata</taxon>
        <taxon>Talitrida</taxon>
        <taxon>Talitroidea</taxon>
        <taxon>Hyalellidae</taxon>
        <taxon>Hyalella</taxon>
    </lineage>
</organism>
<dbReference type="Pfam" id="PF23456">
    <property type="entry name" value="CSDE1"/>
    <property type="match status" value="2"/>
</dbReference>
<dbReference type="InterPro" id="IPR024642">
    <property type="entry name" value="SUZ-C"/>
</dbReference>
<evidence type="ECO:0000256" key="2">
    <source>
        <dbReference type="ARBA" id="ARBA00022490"/>
    </source>
</evidence>
<feature type="region of interest" description="Disordered" evidence="6">
    <location>
        <begin position="175"/>
        <end position="217"/>
    </location>
</feature>
<evidence type="ECO:0000259" key="7">
    <source>
        <dbReference type="PROSITE" id="PS51857"/>
    </source>
</evidence>
<evidence type="ECO:0000256" key="4">
    <source>
        <dbReference type="ARBA" id="ARBA00022884"/>
    </source>
</evidence>
<dbReference type="OMA" id="NLGACHV"/>
<feature type="domain" description="CSD" evidence="7">
    <location>
        <begin position="907"/>
        <end position="973"/>
    </location>
</feature>
<feature type="compositionally biased region" description="Polar residues" evidence="6">
    <location>
        <begin position="237"/>
        <end position="259"/>
    </location>
</feature>
<feature type="domain" description="CSD" evidence="7">
    <location>
        <begin position="1063"/>
        <end position="1127"/>
    </location>
</feature>
<evidence type="ECO:0000256" key="1">
    <source>
        <dbReference type="ARBA" id="ARBA00004496"/>
    </source>
</evidence>
<evidence type="ECO:0000256" key="6">
    <source>
        <dbReference type="SAM" id="MobiDB-lite"/>
    </source>
</evidence>
<dbReference type="PANTHER" id="PTHR12913">
    <property type="entry name" value="UNR PROTEIN N-RAS UPSTREAM GENE PROTEIN"/>
    <property type="match status" value="1"/>
</dbReference>
<keyword evidence="9" id="KW-1185">Reference proteome</keyword>
<dbReference type="OrthoDB" id="74319at2759"/>
<dbReference type="Pfam" id="PF12901">
    <property type="entry name" value="SUZ-C"/>
    <property type="match status" value="1"/>
</dbReference>
<feature type="domain" description="SUZ-C" evidence="8">
    <location>
        <begin position="1130"/>
        <end position="1177"/>
    </location>
</feature>
<sequence>MDHWNSFTSNEPGYGDYNRSLSNSSLNRYGSSNGHSPGSNSSFSASNILGSYGSALNSPSSPIGLQNPLSNPISSMNNVSPYGSSTSSASTMNSYNSSSASMNSFNSSSSSAAMNSFNSSYNSQTGLYSSNGSSNSMPAGGCGGGAGGGTSYNLNNCMPPPANNYAGHSIQQAPNSVSRNRFGSSYYDHQSSYQNSRGGHMPSAFPPAPPPNMNPTNNGYYGASGAPTTAVASNMSNMYQNGRNSTGNMFQPPSGTRPASQPPVMSPHLSSTNYYSDNSSSANGSNNSFPPIGDFKIGTFTLGANGVVTDNPESSNRSYSSGGNSNGNSASDSNQNVRETGIIEKLLQTYGFIQCCERQARLFFHFSQFEGNTDHLRIGDPVEFEVTFDRRTGKPIASTVQKISPEVVLSEERVVGAVTTELYIDAGGGETQGRISYENRGECFFLPYGKDDVEGYVTLKSGDKVSFQIATNQRTGNLAARHVRLEDPVAPVRYQGVVSAIKDAYGFIERADVVDEIYFNISDTKHIPGGLKLGDDVDFCIAMHSGKEVATDLVKLEDGSVVFEDTSQEVVRGQVLKTVERSPRHNPKEPLPGRIRYRGHDRSEVEVKFGERDQRGEFTLRHGDWVEFNIATDRRDRLQKATNITLLDDSFLVSGERREHGVVKHLSEECGYILCCDRDLLLHFFYRELLDPATAVTIGDELAFTVANDSTLTGPRKETATRIARLPPGTVSEGVMVQEMLQGQVSVVAEKSPPLAPPNSPGSVVPPKELVGEVAYFVDGVRQILGYAHRDSYHNFAVGDKVRFNIQLSKRHKKLVATDLVPMIEIKAAYQPTITESAPMSAAPDVTVEEAAQPPTPVSAPNDQLHVTNDAVNDNTTAAPAANGTSPKVVTKKASTAQKNNKQPRQSYQGYVAALKDSFGFIETLAHDKEIFFHFSNVEGGENTKLDLGDVVEYSLSSRPGPGGKVSAENIVLLPKGSLPQPKVLDPVYNGFVMRPIRSNNPDQSEYCGLLAVDTDDVERSEQYKFGISGVVRKRELLQKGDSVTFQVDATGWATNITAVRKKLIATVDTVKGQYGFLNYEAEEGKKLFFHQTEVKDNTHLSPGDEVEFVIITNQKTGKSSACNISRMMTVGGGLARRPQRLISQLKTMSLDQTKPRIQVMRQPKGPDGTKGFSLTREQLASNFAALSF</sequence>
<feature type="region of interest" description="Disordered" evidence="6">
    <location>
        <begin position="308"/>
        <end position="335"/>
    </location>
</feature>
<dbReference type="CTD" id="38963"/>
<evidence type="ECO:0000259" key="8">
    <source>
        <dbReference type="PROSITE" id="PS51938"/>
    </source>
</evidence>
<dbReference type="Gene3D" id="2.40.50.140">
    <property type="entry name" value="Nucleic acid-binding proteins"/>
    <property type="match status" value="6"/>
</dbReference>
<dbReference type="PANTHER" id="PTHR12913:SF1">
    <property type="entry name" value="COLD SHOCK DOMAIN-CONTAINING PROTEIN E1"/>
    <property type="match status" value="1"/>
</dbReference>
<reference evidence="10" key="1">
    <citation type="submission" date="2025-08" db="UniProtKB">
        <authorList>
            <consortium name="RefSeq"/>
        </authorList>
    </citation>
    <scope>IDENTIFICATION</scope>
    <source>
        <tissue evidence="10">Whole organism</tissue>
    </source>
</reference>
<evidence type="ECO:0000313" key="9">
    <source>
        <dbReference type="Proteomes" id="UP000694843"/>
    </source>
</evidence>
<comment type="similarity">
    <text evidence="5">Belongs to the UNR family.</text>
</comment>
<feature type="compositionally biased region" description="Low complexity" evidence="6">
    <location>
        <begin position="270"/>
        <end position="287"/>
    </location>
</feature>
<keyword evidence="2" id="KW-0963">Cytoplasm</keyword>
<dbReference type="KEGG" id="hazt:108680608"/>
<protein>
    <submittedName>
        <fullName evidence="10">Cold shock domain-containing protein E1</fullName>
    </submittedName>
</protein>
<gene>
    <name evidence="10" type="primary">LOC108680608</name>
</gene>
<comment type="subcellular location">
    <subcellularLocation>
        <location evidence="1">Cytoplasm</location>
    </subcellularLocation>
</comment>